<dbReference type="Proteomes" id="UP000029444">
    <property type="component" value="Unassembled WGS sequence"/>
</dbReference>
<dbReference type="STRING" id="1177154.Y5S_03627"/>
<name>A0A095SDR1_9GAMM</name>
<protein>
    <recommendedName>
        <fullName evidence="3">Outer membrane protein beta-barrel domain-containing protein</fullName>
    </recommendedName>
</protein>
<evidence type="ECO:0000313" key="1">
    <source>
        <dbReference type="EMBL" id="KGD62672.1"/>
    </source>
</evidence>
<reference evidence="1 2" key="1">
    <citation type="submission" date="2012-09" db="EMBL/GenBank/DDBJ databases">
        <title>Genome Sequence of alkane-degrading Bacterium Alcanivorax sp. 19-m-6.</title>
        <authorList>
            <person name="Lai Q."/>
            <person name="Shao Z."/>
        </authorList>
    </citation>
    <scope>NUCLEOTIDE SEQUENCE [LARGE SCALE GENOMIC DNA]</scope>
    <source>
        <strain evidence="1 2">19-m-6</strain>
    </source>
</reference>
<accession>A0A095SDR1</accession>
<gene>
    <name evidence="1" type="ORF">Y5S_03627</name>
</gene>
<dbReference type="PATRIC" id="fig|1177154.3.peg.3636"/>
<evidence type="ECO:0000313" key="2">
    <source>
        <dbReference type="Proteomes" id="UP000029444"/>
    </source>
</evidence>
<proteinExistence type="predicted"/>
<dbReference type="eggNOG" id="COG3637">
    <property type="taxonomic scope" value="Bacteria"/>
</dbReference>
<evidence type="ECO:0008006" key="3">
    <source>
        <dbReference type="Google" id="ProtNLM"/>
    </source>
</evidence>
<comment type="caution">
    <text evidence="1">The sequence shown here is derived from an EMBL/GenBank/DDBJ whole genome shotgun (WGS) entry which is preliminary data.</text>
</comment>
<keyword evidence="2" id="KW-1185">Reference proteome</keyword>
<dbReference type="SUPFAM" id="SSF56935">
    <property type="entry name" value="Porins"/>
    <property type="match status" value="1"/>
</dbReference>
<dbReference type="EMBL" id="ARXV01000022">
    <property type="protein sequence ID" value="KGD62672.1"/>
    <property type="molecule type" value="Genomic_DNA"/>
</dbReference>
<dbReference type="AlphaFoldDB" id="A0A095SDR1"/>
<organism evidence="1 2">
    <name type="scientific">Alcanivorax nanhaiticus</name>
    <dbReference type="NCBI Taxonomy" id="1177154"/>
    <lineage>
        <taxon>Bacteria</taxon>
        <taxon>Pseudomonadati</taxon>
        <taxon>Pseudomonadota</taxon>
        <taxon>Gammaproteobacteria</taxon>
        <taxon>Oceanospirillales</taxon>
        <taxon>Alcanivoracaceae</taxon>
        <taxon>Alcanivorax</taxon>
    </lineage>
</organism>
<dbReference type="Gene3D" id="2.40.160.20">
    <property type="match status" value="1"/>
</dbReference>
<sequence length="306" mass="33799">MAFTHHIPYVGHSSFFKGLIMLNAKTLRRYPAVLFTSLSALAWQSTASANSLAMDETFSLSAGGYHVFRADTTVSLVSRNAGAGAVIRPADTLGLDLENTVLKVNGRYRFSPSSQVVVSWFKVDSEAKRNLQSDVDWVAPNGDEITLSQGSRVASSMDYEISKASYFYSFYHNEKVELMAGGGLHVSRFAIDIDVLATPGGGASSQQTENAATTIPLPTLGFGLNYRVTPRLHWYLRGEGFYLEFDDWKGLFTDLEVGAEYRLWKGLSVGAGLATNNLTVTETTSRYKFRYDNRLSGAHTYLAWTY</sequence>